<evidence type="ECO:0000313" key="1">
    <source>
        <dbReference type="EMBL" id="PRC11042.1"/>
    </source>
</evidence>
<dbReference type="AlphaFoldDB" id="A0A2S9E892"/>
<accession>A0A2S9E892</accession>
<dbReference type="Proteomes" id="UP000239458">
    <property type="component" value="Unassembled WGS sequence"/>
</dbReference>
<dbReference type="EMBL" id="PCQE01000001">
    <property type="protein sequence ID" value="PRC11042.1"/>
    <property type="molecule type" value="Genomic_DNA"/>
</dbReference>
<name>A0A2S9E892_PSECE</name>
<dbReference type="InterPro" id="IPR021733">
    <property type="entry name" value="DUF3304"/>
</dbReference>
<dbReference type="Pfam" id="PF11745">
    <property type="entry name" value="DUF3304"/>
    <property type="match status" value="1"/>
</dbReference>
<proteinExistence type="predicted"/>
<sequence>MGVLNQTVKANTLEGINHTHWVINYFSVNGHSGVDVIGPHQVGGVACCYVVPVRWETGMTVRIDWETGLSGSKGFPGYADTAKYEAWAERFEAQKRRHSKLVMVPDYTGQEVCGVTVHFLPCDDIKITTSCDGYGSRKYPIKTPLYSPEPKACQK</sequence>
<organism evidence="1 2">
    <name type="scientific">Pseudomonas cedrina</name>
    <dbReference type="NCBI Taxonomy" id="651740"/>
    <lineage>
        <taxon>Bacteria</taxon>
        <taxon>Pseudomonadati</taxon>
        <taxon>Pseudomonadota</taxon>
        <taxon>Gammaproteobacteria</taxon>
        <taxon>Pseudomonadales</taxon>
        <taxon>Pseudomonadaceae</taxon>
        <taxon>Pseudomonas</taxon>
    </lineage>
</organism>
<evidence type="ECO:0000313" key="2">
    <source>
        <dbReference type="Proteomes" id="UP000239458"/>
    </source>
</evidence>
<comment type="caution">
    <text evidence="1">The sequence shown here is derived from an EMBL/GenBank/DDBJ whole genome shotgun (WGS) entry which is preliminary data.</text>
</comment>
<gene>
    <name evidence="1" type="ORF">CQ006_01315</name>
</gene>
<evidence type="ECO:0008006" key="3">
    <source>
        <dbReference type="Google" id="ProtNLM"/>
    </source>
</evidence>
<protein>
    <recommendedName>
        <fullName evidence="3">DUF3304 domain-containing protein</fullName>
    </recommendedName>
</protein>
<reference evidence="1 2" key="1">
    <citation type="submission" date="2017-09" db="EMBL/GenBank/DDBJ databases">
        <title>Genomic, metabolic, and phenotypic characteristics of bacterial isolates from the natural microbiome of the model nematode Caenorhabditis elegans.</title>
        <authorList>
            <person name="Zimmermann J."/>
            <person name="Obeng N."/>
            <person name="Yang W."/>
            <person name="Obeng O."/>
            <person name="Kissoyan K."/>
            <person name="Pees B."/>
            <person name="Dirksen P."/>
            <person name="Hoppner M."/>
            <person name="Franke A."/>
            <person name="Rosenstiel P."/>
            <person name="Leippe M."/>
            <person name="Dierking K."/>
            <person name="Kaleta C."/>
            <person name="Schulenburg H."/>
        </authorList>
    </citation>
    <scope>NUCLEOTIDE SEQUENCE [LARGE SCALE GENOMIC DNA]</scope>
    <source>
        <strain evidence="1 2">MYb184</strain>
    </source>
</reference>